<dbReference type="SUPFAM" id="SSF54909">
    <property type="entry name" value="Dimeric alpha+beta barrel"/>
    <property type="match status" value="1"/>
</dbReference>
<evidence type="ECO:0000256" key="1">
    <source>
        <dbReference type="ARBA" id="ARBA00023015"/>
    </source>
</evidence>
<evidence type="ECO:0000256" key="2">
    <source>
        <dbReference type="ARBA" id="ARBA00023125"/>
    </source>
</evidence>
<dbReference type="PRINTS" id="PR00033">
    <property type="entry name" value="HTHASNC"/>
</dbReference>
<dbReference type="GO" id="GO:0005829">
    <property type="term" value="C:cytosol"/>
    <property type="evidence" value="ECO:0007669"/>
    <property type="project" value="TreeGrafter"/>
</dbReference>
<keyword evidence="6" id="KW-1185">Reference proteome</keyword>
<accession>A0A0P1ENL3</accession>
<name>A0A0P1ENL3_9RHOB</name>
<dbReference type="GO" id="GO:0043200">
    <property type="term" value="P:response to amino acid"/>
    <property type="evidence" value="ECO:0007669"/>
    <property type="project" value="TreeGrafter"/>
</dbReference>
<gene>
    <name evidence="5" type="primary">lrp_5</name>
    <name evidence="5" type="ORF">RUM4293_02334</name>
</gene>
<evidence type="ECO:0000259" key="4">
    <source>
        <dbReference type="PROSITE" id="PS50956"/>
    </source>
</evidence>
<dbReference type="PANTHER" id="PTHR30154">
    <property type="entry name" value="LEUCINE-RESPONSIVE REGULATORY PROTEIN"/>
    <property type="match status" value="1"/>
</dbReference>
<evidence type="ECO:0000313" key="5">
    <source>
        <dbReference type="EMBL" id="CUH43439.1"/>
    </source>
</evidence>
<dbReference type="InterPro" id="IPR000485">
    <property type="entry name" value="AsnC-type_HTH_dom"/>
</dbReference>
<evidence type="ECO:0000313" key="6">
    <source>
        <dbReference type="Proteomes" id="UP000050786"/>
    </source>
</evidence>
<dbReference type="InterPro" id="IPR019888">
    <property type="entry name" value="Tscrpt_reg_AsnC-like"/>
</dbReference>
<evidence type="ECO:0000256" key="3">
    <source>
        <dbReference type="ARBA" id="ARBA00023163"/>
    </source>
</evidence>
<keyword evidence="3" id="KW-0804">Transcription</keyword>
<sequence>MRQTLQSADIAILQELQKDGRQSMQDLADRTGFSASQCWRRVRDLEAASIISGYTAQVRAKSVGLNAIAYVHVALREHQEDSINAFLRLIETEPQIVECASITGDHDFILKVYAKTPEELEHFIMQRLLKSGLVRDTRSNFVLRQTKTRGPLPIL</sequence>
<keyword evidence="1" id="KW-0805">Transcription regulation</keyword>
<keyword evidence="2" id="KW-0238">DNA-binding</keyword>
<dbReference type="Proteomes" id="UP000050786">
    <property type="component" value="Unassembled WGS sequence"/>
</dbReference>
<feature type="domain" description="HTH asnC-type" evidence="4">
    <location>
        <begin position="9"/>
        <end position="66"/>
    </location>
</feature>
<dbReference type="InterPro" id="IPR019887">
    <property type="entry name" value="Tscrpt_reg_AsnC/Lrp_C"/>
</dbReference>
<reference evidence="6" key="1">
    <citation type="submission" date="2015-09" db="EMBL/GenBank/DDBJ databases">
        <authorList>
            <person name="Rodrigo-Torres L."/>
            <person name="Arahal D.R."/>
        </authorList>
    </citation>
    <scope>NUCLEOTIDE SEQUENCE [LARGE SCALE GENOMIC DNA]</scope>
    <source>
        <strain evidence="6">CECT 4293</strain>
    </source>
</reference>
<proteinExistence type="predicted"/>
<dbReference type="Pfam" id="PF01037">
    <property type="entry name" value="AsnC_trans_reg"/>
    <property type="match status" value="1"/>
</dbReference>
<dbReference type="GO" id="GO:0043565">
    <property type="term" value="F:sequence-specific DNA binding"/>
    <property type="evidence" value="ECO:0007669"/>
    <property type="project" value="InterPro"/>
</dbReference>
<dbReference type="AlphaFoldDB" id="A0A0P1ENL3"/>
<dbReference type="Pfam" id="PF13412">
    <property type="entry name" value="HTH_24"/>
    <property type="match status" value="1"/>
</dbReference>
<dbReference type="PANTHER" id="PTHR30154:SF53">
    <property type="entry name" value="HTH-TYPE TRANSCRIPTIONAL REGULATOR LRPC"/>
    <property type="match status" value="1"/>
</dbReference>
<dbReference type="SUPFAM" id="SSF46785">
    <property type="entry name" value="Winged helix' DNA-binding domain"/>
    <property type="match status" value="1"/>
</dbReference>
<dbReference type="Gene3D" id="1.10.10.10">
    <property type="entry name" value="Winged helix-like DNA-binding domain superfamily/Winged helix DNA-binding domain"/>
    <property type="match status" value="1"/>
</dbReference>
<organism evidence="5 6">
    <name type="scientific">Ruegeria atlantica</name>
    <dbReference type="NCBI Taxonomy" id="81569"/>
    <lineage>
        <taxon>Bacteria</taxon>
        <taxon>Pseudomonadati</taxon>
        <taxon>Pseudomonadota</taxon>
        <taxon>Alphaproteobacteria</taxon>
        <taxon>Rhodobacterales</taxon>
        <taxon>Roseobacteraceae</taxon>
        <taxon>Ruegeria</taxon>
    </lineage>
</organism>
<dbReference type="InterPro" id="IPR036388">
    <property type="entry name" value="WH-like_DNA-bd_sf"/>
</dbReference>
<dbReference type="SMART" id="SM00344">
    <property type="entry name" value="HTH_ASNC"/>
    <property type="match status" value="1"/>
</dbReference>
<dbReference type="PROSITE" id="PS50956">
    <property type="entry name" value="HTH_ASNC_2"/>
    <property type="match status" value="1"/>
</dbReference>
<protein>
    <submittedName>
        <fullName evidence="5">Leucine-responsive regulatory protein</fullName>
    </submittedName>
</protein>
<dbReference type="EMBL" id="CYPS01000036">
    <property type="protein sequence ID" value="CUH43439.1"/>
    <property type="molecule type" value="Genomic_DNA"/>
</dbReference>
<dbReference type="RefSeq" id="WP_058273454.1">
    <property type="nucleotide sequence ID" value="NZ_CYPS01000036.1"/>
</dbReference>
<dbReference type="Gene3D" id="3.30.70.920">
    <property type="match status" value="1"/>
</dbReference>
<dbReference type="InterPro" id="IPR011008">
    <property type="entry name" value="Dimeric_a/b-barrel"/>
</dbReference>
<dbReference type="InterPro" id="IPR036390">
    <property type="entry name" value="WH_DNA-bd_sf"/>
</dbReference>